<comment type="caution">
    <text evidence="10">The sequence shown here is derived from an EMBL/GenBank/DDBJ whole genome shotgun (WGS) entry which is preliminary data.</text>
</comment>
<evidence type="ECO:0000256" key="2">
    <source>
        <dbReference type="ARBA" id="ARBA00004236"/>
    </source>
</evidence>
<comment type="subcellular location">
    <subcellularLocation>
        <location evidence="2">Cell membrane</location>
    </subcellularLocation>
</comment>
<evidence type="ECO:0000259" key="8">
    <source>
        <dbReference type="PROSITE" id="PS50109"/>
    </source>
</evidence>
<dbReference type="InterPro" id="IPR035965">
    <property type="entry name" value="PAS-like_dom_sf"/>
</dbReference>
<dbReference type="Gene3D" id="3.30.565.10">
    <property type="entry name" value="Histidine kinase-like ATPase, C-terminal domain"/>
    <property type="match status" value="1"/>
</dbReference>
<dbReference type="PANTHER" id="PTHR43047">
    <property type="entry name" value="TWO-COMPONENT HISTIDINE PROTEIN KINASE"/>
    <property type="match status" value="1"/>
</dbReference>
<dbReference type="AlphaFoldDB" id="A0A919W9R5"/>
<dbReference type="InterPro" id="IPR036890">
    <property type="entry name" value="HATPase_C_sf"/>
</dbReference>
<dbReference type="InterPro" id="IPR005467">
    <property type="entry name" value="His_kinase_dom"/>
</dbReference>
<dbReference type="SUPFAM" id="SSF55874">
    <property type="entry name" value="ATPase domain of HSP90 chaperone/DNA topoisomerase II/histidine kinase"/>
    <property type="match status" value="1"/>
</dbReference>
<dbReference type="Pfam" id="PF00072">
    <property type="entry name" value="Response_reg"/>
    <property type="match status" value="2"/>
</dbReference>
<feature type="modified residue" description="4-aspartylphosphate" evidence="7">
    <location>
        <position position="52"/>
    </location>
</feature>
<dbReference type="PROSITE" id="PS50110">
    <property type="entry name" value="RESPONSE_REGULATORY"/>
    <property type="match status" value="2"/>
</dbReference>
<evidence type="ECO:0000256" key="7">
    <source>
        <dbReference type="PROSITE-ProRule" id="PRU00169"/>
    </source>
</evidence>
<reference evidence="10 11" key="1">
    <citation type="submission" date="2021-03" db="EMBL/GenBank/DDBJ databases">
        <title>Whole genome shotgun sequence of Actinoplanes toevensis NBRC 105298.</title>
        <authorList>
            <person name="Komaki H."/>
            <person name="Tamura T."/>
        </authorList>
    </citation>
    <scope>NUCLEOTIDE SEQUENCE [LARGE SCALE GENOMIC DNA]</scope>
    <source>
        <strain evidence="10 11">NBRC 105298</strain>
    </source>
</reference>
<dbReference type="PRINTS" id="PR00344">
    <property type="entry name" value="BCTRLSENSOR"/>
</dbReference>
<comment type="catalytic activity">
    <reaction evidence="1">
        <text>ATP + protein L-histidine = ADP + protein N-phospho-L-histidine.</text>
        <dbReference type="EC" id="2.7.13.3"/>
    </reaction>
</comment>
<evidence type="ECO:0000256" key="3">
    <source>
        <dbReference type="ARBA" id="ARBA00012438"/>
    </source>
</evidence>
<keyword evidence="6" id="KW-0902">Two-component regulatory system</keyword>
<protein>
    <recommendedName>
        <fullName evidence="3">histidine kinase</fullName>
        <ecNumber evidence="3">2.7.13.3</ecNumber>
    </recommendedName>
</protein>
<dbReference type="SUPFAM" id="SSF47384">
    <property type="entry name" value="Homodimeric domain of signal transducing histidine kinase"/>
    <property type="match status" value="1"/>
</dbReference>
<dbReference type="Gene3D" id="3.40.50.2300">
    <property type="match status" value="2"/>
</dbReference>
<evidence type="ECO:0000256" key="6">
    <source>
        <dbReference type="ARBA" id="ARBA00023012"/>
    </source>
</evidence>
<sequence>MATVLVVDDRATNREVARMTLDEGGYEVIEAAAGRQALDLARRLHPDVVLADVVMPGMDGYEFVEALRADAGTAGIPVLLYTANYAPDEAGPLADAYGVARVVAKSADPAELLAAVGEALHHRPEPTTGPVTSEHLRTVNAKLVEKVLALDESEARFQALADLSPVGIVSGSIDLQASYVNPRLLDITGATGHDLLRLGWLRCVPEEHRDELRAAANADFYGRIHLGDGRHRWLHTRIRVTQEEGDETGFVATVDDVTTVVEAEEQRHLAERRRIAERFDGLARLSGAIAHDFNNILNIILSFSEFTQESLREAVDTRLTAAVADPMLGDLEKIHRAGQRAAHLAHQLLTFGGREVVQPSVVRPNTVVAEVRDLAEATVGKQVRIETRLDPAVGNTRIDGDQLSQALLNLALNARDAMPDGGALTLETGNAGPERPAGLPPGDYIRIAVRDEGVGMPPEVLDRAVEPFFSTKPKGQGTGLGLATAFGIVRQAGGELVIASAPGHGTTVSLYLPATGEPRPGHAPQAAVKATAGQTILLAEDEDGVREVATRILTRDGYRVLAAANGQEALEIARRHDGPIDGVLSDVVMPHLNGPELAEALRTVLPGVPVLYMSGFAGPLMTDQGLLEPGVTVVGKPFTRAELLNAVHDRLTDKAQKA</sequence>
<keyword evidence="7" id="KW-0597">Phosphoprotein</keyword>
<dbReference type="InterPro" id="IPR011006">
    <property type="entry name" value="CheY-like_superfamily"/>
</dbReference>
<dbReference type="InterPro" id="IPR001789">
    <property type="entry name" value="Sig_transdc_resp-reg_receiver"/>
</dbReference>
<dbReference type="InterPro" id="IPR003594">
    <property type="entry name" value="HATPase_dom"/>
</dbReference>
<evidence type="ECO:0000313" key="10">
    <source>
        <dbReference type="EMBL" id="GIM96205.1"/>
    </source>
</evidence>
<evidence type="ECO:0000256" key="1">
    <source>
        <dbReference type="ARBA" id="ARBA00000085"/>
    </source>
</evidence>
<dbReference type="EMBL" id="BOQN01000107">
    <property type="protein sequence ID" value="GIM96205.1"/>
    <property type="molecule type" value="Genomic_DNA"/>
</dbReference>
<proteinExistence type="predicted"/>
<feature type="modified residue" description="4-aspartylphosphate" evidence="7">
    <location>
        <position position="586"/>
    </location>
</feature>
<dbReference type="GO" id="GO:0005886">
    <property type="term" value="C:plasma membrane"/>
    <property type="evidence" value="ECO:0007669"/>
    <property type="project" value="UniProtKB-SubCell"/>
</dbReference>
<feature type="domain" description="Response regulatory" evidence="9">
    <location>
        <begin position="3"/>
        <end position="120"/>
    </location>
</feature>
<dbReference type="EC" id="2.7.13.3" evidence="3"/>
<dbReference type="Gene3D" id="1.10.287.130">
    <property type="match status" value="1"/>
</dbReference>
<dbReference type="Gene3D" id="3.30.450.20">
    <property type="entry name" value="PAS domain"/>
    <property type="match status" value="1"/>
</dbReference>
<dbReference type="InterPro" id="IPR000014">
    <property type="entry name" value="PAS"/>
</dbReference>
<keyword evidence="11" id="KW-1185">Reference proteome</keyword>
<dbReference type="Proteomes" id="UP000677082">
    <property type="component" value="Unassembled WGS sequence"/>
</dbReference>
<dbReference type="InterPro" id="IPR013655">
    <property type="entry name" value="PAS_fold_3"/>
</dbReference>
<dbReference type="CDD" id="cd00130">
    <property type="entry name" value="PAS"/>
    <property type="match status" value="1"/>
</dbReference>
<accession>A0A919W9R5</accession>
<dbReference type="CDD" id="cd00156">
    <property type="entry name" value="REC"/>
    <property type="match status" value="1"/>
</dbReference>
<gene>
    <name evidence="10" type="ORF">Ato02nite_079980</name>
</gene>
<dbReference type="SUPFAM" id="SSF52172">
    <property type="entry name" value="CheY-like"/>
    <property type="match status" value="2"/>
</dbReference>
<keyword evidence="4" id="KW-0808">Transferase</keyword>
<feature type="domain" description="Response regulatory" evidence="9">
    <location>
        <begin position="535"/>
        <end position="651"/>
    </location>
</feature>
<dbReference type="NCBIfam" id="TIGR00229">
    <property type="entry name" value="sensory_box"/>
    <property type="match status" value="1"/>
</dbReference>
<evidence type="ECO:0000259" key="9">
    <source>
        <dbReference type="PROSITE" id="PS50110"/>
    </source>
</evidence>
<dbReference type="PANTHER" id="PTHR43047:SF72">
    <property type="entry name" value="OSMOSENSING HISTIDINE PROTEIN KINASE SLN1"/>
    <property type="match status" value="1"/>
</dbReference>
<evidence type="ECO:0000256" key="4">
    <source>
        <dbReference type="ARBA" id="ARBA00022679"/>
    </source>
</evidence>
<organism evidence="10 11">
    <name type="scientific">Paractinoplanes toevensis</name>
    <dbReference type="NCBI Taxonomy" id="571911"/>
    <lineage>
        <taxon>Bacteria</taxon>
        <taxon>Bacillati</taxon>
        <taxon>Actinomycetota</taxon>
        <taxon>Actinomycetes</taxon>
        <taxon>Micromonosporales</taxon>
        <taxon>Micromonosporaceae</taxon>
        <taxon>Paractinoplanes</taxon>
    </lineage>
</organism>
<dbReference type="PROSITE" id="PS50109">
    <property type="entry name" value="HIS_KIN"/>
    <property type="match status" value="1"/>
</dbReference>
<evidence type="ECO:0000313" key="11">
    <source>
        <dbReference type="Proteomes" id="UP000677082"/>
    </source>
</evidence>
<dbReference type="GO" id="GO:0009927">
    <property type="term" value="F:histidine phosphotransfer kinase activity"/>
    <property type="evidence" value="ECO:0007669"/>
    <property type="project" value="TreeGrafter"/>
</dbReference>
<dbReference type="InterPro" id="IPR004358">
    <property type="entry name" value="Sig_transdc_His_kin-like_C"/>
</dbReference>
<keyword evidence="5" id="KW-0418">Kinase</keyword>
<dbReference type="GO" id="GO:0000155">
    <property type="term" value="F:phosphorelay sensor kinase activity"/>
    <property type="evidence" value="ECO:0007669"/>
    <property type="project" value="InterPro"/>
</dbReference>
<dbReference type="SUPFAM" id="SSF55785">
    <property type="entry name" value="PYP-like sensor domain (PAS domain)"/>
    <property type="match status" value="1"/>
</dbReference>
<feature type="domain" description="Histidine kinase" evidence="8">
    <location>
        <begin position="288"/>
        <end position="516"/>
    </location>
</feature>
<evidence type="ECO:0000256" key="5">
    <source>
        <dbReference type="ARBA" id="ARBA00022777"/>
    </source>
</evidence>
<dbReference type="Pfam" id="PF08447">
    <property type="entry name" value="PAS_3"/>
    <property type="match status" value="1"/>
</dbReference>
<name>A0A919W9R5_9ACTN</name>
<dbReference type="InterPro" id="IPR036097">
    <property type="entry name" value="HisK_dim/P_sf"/>
</dbReference>
<dbReference type="Pfam" id="PF02518">
    <property type="entry name" value="HATPase_c"/>
    <property type="match status" value="1"/>
</dbReference>
<dbReference type="SMART" id="SM00448">
    <property type="entry name" value="REC"/>
    <property type="match status" value="2"/>
</dbReference>
<dbReference type="SMART" id="SM00387">
    <property type="entry name" value="HATPase_c"/>
    <property type="match status" value="1"/>
</dbReference>
<dbReference type="RefSeq" id="WP_213011874.1">
    <property type="nucleotide sequence ID" value="NZ_BOQN01000107.1"/>
</dbReference>